<evidence type="ECO:0000313" key="2">
    <source>
        <dbReference type="Proteomes" id="UP000183245"/>
    </source>
</evidence>
<name>A0A1J5IFX5_9BACT</name>
<organism evidence="1 2">
    <name type="scientific">Candidatus Wirthbacteria bacterium CG2_30_54_11</name>
    <dbReference type="NCBI Taxonomy" id="1817892"/>
    <lineage>
        <taxon>Bacteria</taxon>
        <taxon>Candidatus Wirthbacteria</taxon>
    </lineage>
</organism>
<sequence length="1182" mass="124868">MNSLKKQIAGILTLAIMITNLTFSIGSADGRLTAFQDALSRIKRSGTGASTSGYAESNAAIRSKFVIVNDSNDKICLDVENDGLDAAGCVTDDDTLVDLITDGGAVSGTAYTGAELADIVSEGIETAIRANVGDLPDGLDESFTVTYVDLATNSFVFAPGVNEDIYVDYEGVGPGDTTLDLISDAGLTAHTAYTGAEVATALAAALNALDTDNGGDDVYTVTYSTTTELFTITNTAGTSGIFIEWTDALSTAALYLGYTADDTILAGTGISDVPADYINRFYIRADGGNDYNPDIMWTGATTTAEGVLGYTADDADIRDAAAVSDAQIQFNVVLDVNDTFYLDLNGESSNGSEIITVDAGNYTGTELAAQLDTEIDADWAALGWAATVTATYSSERFTISAVTTGTESYVHVDSHATKDFLPYVDMVNDIPKDGRTTSVIVSADHTLTFATDAAVPPSGQVIITFPSGFVIPDALNYLEIDFGDGVDLDTITERTLAAANGAGTVGATVDTSARTLTFHLATDDGIDAGDYVRIRVGRNTITAGTGIEQIINPTLPGMYQIGAETKTATLLTFTTGTNDEIVWDPDGTDKFVFNAATNEDIYFDADGSGLPGDTTADLITNGGLVANTEYTGDQVAAAIKAALEAQNGSADTYTVSYDETTNMFSIQPLVGTTELNIDWNAAESTAGRLLGFTADDVDLYTAGIWTSDYVAGTYVINVISQSGAVIVSGTAIAPTAIDSEVLEVIFEDTATYPSAGVPTYEVSYAAGTGKFTIAETAVPNGSEPIFYWTWDATQEAAITSAAYTLGYTADDEAGLAFSLEGDITSITKQIDTAYTAVYIVDNDQITISAGVDPNLAMEINGGLSFASVEGDRDTLGIDFGALEPNAYYKLGGAKTEYGKIEVKMNCGAGTNEACIPATNDYVTIRGVNYYFKRVAADAATQSNFVYASITGTTQQQRAAKLLTNLYRAINSTDVNVRANIDRSSDTVLWILSTSEGNDASFAITDATDTSLPSDITVSTVTGVNSYFYKDNDTAWGVDPTTYQTDLSGVSDFRGHNIKINTNAADGYTLQIRDEGVDETSPFRTWSDSVDLGFGIYAYSQSTRWGAVGNTADGDDLIQESFQGGETNNKDPQGLSTTYQTLARDDVSTARDNISIEYNVRIDADQPSGNYQTTLDLMLSAQY</sequence>
<reference evidence="1" key="1">
    <citation type="journal article" date="2016" name="Environ. Microbiol.">
        <title>Genomic resolution of a cold subsurface aquifer community provides metabolic insights for novel microbes adapted to high CO concentrations.</title>
        <authorList>
            <person name="Probst A.J."/>
            <person name="Castelle C.J."/>
            <person name="Singh A."/>
            <person name="Brown C.T."/>
            <person name="Anantharaman K."/>
            <person name="Sharon I."/>
            <person name="Hug L.A."/>
            <person name="Burstein D."/>
            <person name="Emerson J.B."/>
            <person name="Thomas B.C."/>
            <person name="Banfield J.F."/>
        </authorList>
    </citation>
    <scope>NUCLEOTIDE SEQUENCE [LARGE SCALE GENOMIC DNA]</scope>
    <source>
        <strain evidence="1">CG2_30_54_11</strain>
    </source>
</reference>
<protein>
    <submittedName>
        <fullName evidence="1">Uncharacterized protein</fullName>
    </submittedName>
</protein>
<accession>A0A1J5IFX5</accession>
<dbReference type="Proteomes" id="UP000183245">
    <property type="component" value="Unassembled WGS sequence"/>
</dbReference>
<comment type="caution">
    <text evidence="1">The sequence shown here is derived from an EMBL/GenBank/DDBJ whole genome shotgun (WGS) entry which is preliminary data.</text>
</comment>
<dbReference type="AlphaFoldDB" id="A0A1J5IFX5"/>
<gene>
    <name evidence="1" type="ORF">AUK40_05505</name>
</gene>
<dbReference type="EMBL" id="MNZT01000097">
    <property type="protein sequence ID" value="OIP95973.1"/>
    <property type="molecule type" value="Genomic_DNA"/>
</dbReference>
<evidence type="ECO:0000313" key="1">
    <source>
        <dbReference type="EMBL" id="OIP95973.1"/>
    </source>
</evidence>
<proteinExistence type="predicted"/>
<dbReference type="STRING" id="1817892.AUK40_05505"/>